<dbReference type="Proteomes" id="UP000256838">
    <property type="component" value="Unassembled WGS sequence"/>
</dbReference>
<dbReference type="GO" id="GO:0005829">
    <property type="term" value="C:cytosol"/>
    <property type="evidence" value="ECO:0007669"/>
    <property type="project" value="TreeGrafter"/>
</dbReference>
<feature type="binding site" evidence="10">
    <location>
        <position position="186"/>
    </location>
    <ligand>
        <name>substrate</name>
    </ligand>
</feature>
<evidence type="ECO:0000313" key="13">
    <source>
        <dbReference type="Proteomes" id="UP000256838"/>
    </source>
</evidence>
<evidence type="ECO:0000256" key="1">
    <source>
        <dbReference type="ARBA" id="ARBA00008023"/>
    </source>
</evidence>
<feature type="binding site" evidence="10">
    <location>
        <position position="77"/>
    </location>
    <ligand>
        <name>Mg(2+)</name>
        <dbReference type="ChEBI" id="CHEBI:18420"/>
    </ligand>
</feature>
<feature type="active site" description="Proton acceptor" evidence="10">
    <location>
        <position position="77"/>
    </location>
</feature>
<dbReference type="NCBIfam" id="TIGR00042">
    <property type="entry name" value="RdgB/HAM1 family non-canonical purine NTP pyrophosphatase"/>
    <property type="match status" value="1"/>
</dbReference>
<protein>
    <recommendedName>
        <fullName evidence="10">dITP/XTP pyrophosphatase</fullName>
        <ecNumber evidence="10">3.6.1.66</ecNumber>
    </recommendedName>
    <alternativeName>
        <fullName evidence="10">Non-canonical purine NTP pyrophosphatase</fullName>
    </alternativeName>
    <alternativeName>
        <fullName evidence="10">Non-standard purine NTP pyrophosphatase</fullName>
    </alternativeName>
    <alternativeName>
        <fullName evidence="10">Nucleoside-triphosphate diphosphatase</fullName>
    </alternativeName>
    <alternativeName>
        <fullName evidence="10">Nucleoside-triphosphate pyrophosphatase</fullName>
        <shortName evidence="10">NTPase</shortName>
    </alternativeName>
</protein>
<keyword evidence="5 10" id="KW-0378">Hydrolase</keyword>
<comment type="catalytic activity">
    <reaction evidence="8 10">
        <text>dITP + H2O = dIMP + diphosphate + H(+)</text>
        <dbReference type="Rhea" id="RHEA:28342"/>
        <dbReference type="ChEBI" id="CHEBI:15377"/>
        <dbReference type="ChEBI" id="CHEBI:15378"/>
        <dbReference type="ChEBI" id="CHEBI:33019"/>
        <dbReference type="ChEBI" id="CHEBI:61194"/>
        <dbReference type="ChEBI" id="CHEBI:61382"/>
        <dbReference type="EC" id="3.6.1.66"/>
    </reaction>
</comment>
<keyword evidence="3 10" id="KW-0479">Metal-binding</keyword>
<name>A0A3D8JRQ4_9BURK</name>
<comment type="catalytic activity">
    <reaction evidence="9 10">
        <text>XTP + H2O = XMP + diphosphate + H(+)</text>
        <dbReference type="Rhea" id="RHEA:28610"/>
        <dbReference type="ChEBI" id="CHEBI:15377"/>
        <dbReference type="ChEBI" id="CHEBI:15378"/>
        <dbReference type="ChEBI" id="CHEBI:33019"/>
        <dbReference type="ChEBI" id="CHEBI:57464"/>
        <dbReference type="ChEBI" id="CHEBI:61314"/>
        <dbReference type="EC" id="3.6.1.66"/>
    </reaction>
</comment>
<dbReference type="EMBL" id="QRGA01000018">
    <property type="protein sequence ID" value="RDU95698.1"/>
    <property type="molecule type" value="Genomic_DNA"/>
</dbReference>
<evidence type="ECO:0000313" key="12">
    <source>
        <dbReference type="EMBL" id="RDU95698.1"/>
    </source>
</evidence>
<organism evidence="12 13">
    <name type="scientific">Trinickia dinghuensis</name>
    <dbReference type="NCBI Taxonomy" id="2291023"/>
    <lineage>
        <taxon>Bacteria</taxon>
        <taxon>Pseudomonadati</taxon>
        <taxon>Pseudomonadota</taxon>
        <taxon>Betaproteobacteria</taxon>
        <taxon>Burkholderiales</taxon>
        <taxon>Burkholderiaceae</taxon>
        <taxon>Trinickia</taxon>
    </lineage>
</organism>
<dbReference type="AlphaFoldDB" id="A0A3D8JRQ4"/>
<accession>A0A3D8JRQ4</accession>
<feature type="binding site" evidence="10">
    <location>
        <begin position="163"/>
        <end position="166"/>
    </location>
    <ligand>
        <name>substrate</name>
    </ligand>
</feature>
<feature type="binding site" evidence="10">
    <location>
        <position position="48"/>
    </location>
    <ligand>
        <name>Mg(2+)</name>
        <dbReference type="ChEBI" id="CHEBI:18420"/>
    </ligand>
</feature>
<keyword evidence="7 10" id="KW-0546">Nucleotide metabolism</keyword>
<dbReference type="GO" id="GO:0000166">
    <property type="term" value="F:nucleotide binding"/>
    <property type="evidence" value="ECO:0007669"/>
    <property type="project" value="UniProtKB-KW"/>
</dbReference>
<evidence type="ECO:0000256" key="8">
    <source>
        <dbReference type="ARBA" id="ARBA00051875"/>
    </source>
</evidence>
<comment type="similarity">
    <text evidence="1 10 11">Belongs to the HAM1 NTPase family.</text>
</comment>
<comment type="caution">
    <text evidence="12">The sequence shown here is derived from an EMBL/GenBank/DDBJ whole genome shotgun (WGS) entry which is preliminary data.</text>
</comment>
<sequence>MNEPVGTAPARVVLASNNAGKLREFDALLGAAGIALVPQGELGVPEAEEPHVTFVENALAKARHAARLTGLPALADDSGLCVRALGGEPGVYSARYAQRAGGEKSDAANNAHLVDRLRGHADRRGYYFCVLVLVRHADDPEPLIAEGRWPGEILEAPRGANGFGYDPYFLLPNLNATAAELEPAVKNACSHRAIALAALLARLKEEER</sequence>
<dbReference type="GO" id="GO:0046872">
    <property type="term" value="F:metal ion binding"/>
    <property type="evidence" value="ECO:0007669"/>
    <property type="project" value="UniProtKB-KW"/>
</dbReference>
<comment type="catalytic activity">
    <reaction evidence="10">
        <text>ITP + H2O = IMP + diphosphate + H(+)</text>
        <dbReference type="Rhea" id="RHEA:29399"/>
        <dbReference type="ChEBI" id="CHEBI:15377"/>
        <dbReference type="ChEBI" id="CHEBI:15378"/>
        <dbReference type="ChEBI" id="CHEBI:33019"/>
        <dbReference type="ChEBI" id="CHEBI:58053"/>
        <dbReference type="ChEBI" id="CHEBI:61402"/>
        <dbReference type="EC" id="3.6.1.66"/>
    </reaction>
</comment>
<dbReference type="Pfam" id="PF01725">
    <property type="entry name" value="Ham1p_like"/>
    <property type="match status" value="1"/>
</dbReference>
<evidence type="ECO:0000256" key="6">
    <source>
        <dbReference type="ARBA" id="ARBA00022842"/>
    </source>
</evidence>
<dbReference type="GO" id="GO:0035870">
    <property type="term" value="F:dITP diphosphatase activity"/>
    <property type="evidence" value="ECO:0007669"/>
    <property type="project" value="UniProtKB-UniRule"/>
</dbReference>
<evidence type="ECO:0000256" key="10">
    <source>
        <dbReference type="HAMAP-Rule" id="MF_01405"/>
    </source>
</evidence>
<dbReference type="GO" id="GO:0036222">
    <property type="term" value="F:XTP diphosphatase activity"/>
    <property type="evidence" value="ECO:0007669"/>
    <property type="project" value="UniProtKB-UniRule"/>
</dbReference>
<dbReference type="GO" id="GO:0036220">
    <property type="term" value="F:ITP diphosphatase activity"/>
    <property type="evidence" value="ECO:0007669"/>
    <property type="project" value="UniProtKB-UniRule"/>
</dbReference>
<dbReference type="InterPro" id="IPR002637">
    <property type="entry name" value="RdgB/HAM1"/>
</dbReference>
<evidence type="ECO:0000256" key="9">
    <source>
        <dbReference type="ARBA" id="ARBA00052017"/>
    </source>
</evidence>
<dbReference type="SUPFAM" id="SSF52972">
    <property type="entry name" value="ITPase-like"/>
    <property type="match status" value="1"/>
</dbReference>
<dbReference type="InterPro" id="IPR029001">
    <property type="entry name" value="ITPase-like_fam"/>
</dbReference>
<dbReference type="CDD" id="cd00515">
    <property type="entry name" value="HAM1"/>
    <property type="match status" value="1"/>
</dbReference>
<evidence type="ECO:0000256" key="7">
    <source>
        <dbReference type="ARBA" id="ARBA00023080"/>
    </source>
</evidence>
<evidence type="ECO:0000256" key="2">
    <source>
        <dbReference type="ARBA" id="ARBA00011738"/>
    </source>
</evidence>
<dbReference type="InterPro" id="IPR020922">
    <property type="entry name" value="dITP/XTP_pyrophosphatase"/>
</dbReference>
<feature type="binding site" evidence="10">
    <location>
        <position position="78"/>
    </location>
    <ligand>
        <name>substrate</name>
    </ligand>
</feature>
<dbReference type="EC" id="3.6.1.66" evidence="10"/>
<proteinExistence type="inferred from homology"/>
<evidence type="ECO:0000256" key="4">
    <source>
        <dbReference type="ARBA" id="ARBA00022741"/>
    </source>
</evidence>
<keyword evidence="13" id="KW-1185">Reference proteome</keyword>
<evidence type="ECO:0000256" key="11">
    <source>
        <dbReference type="RuleBase" id="RU003781"/>
    </source>
</evidence>
<dbReference type="GO" id="GO:0017111">
    <property type="term" value="F:ribonucleoside triphosphate phosphatase activity"/>
    <property type="evidence" value="ECO:0007669"/>
    <property type="project" value="InterPro"/>
</dbReference>
<feature type="binding site" evidence="10">
    <location>
        <begin position="16"/>
        <end position="21"/>
    </location>
    <ligand>
        <name>substrate</name>
    </ligand>
</feature>
<keyword evidence="4 10" id="KW-0547">Nucleotide-binding</keyword>
<dbReference type="HAMAP" id="MF_01405">
    <property type="entry name" value="Non_canon_purine_NTPase"/>
    <property type="match status" value="1"/>
</dbReference>
<feature type="binding site" evidence="10">
    <location>
        <begin position="191"/>
        <end position="192"/>
    </location>
    <ligand>
        <name>substrate</name>
    </ligand>
</feature>
<reference evidence="12 13" key="1">
    <citation type="submission" date="2018-08" db="EMBL/GenBank/DDBJ databases">
        <title>Paraburkholderia sp. DHOM06 isolated from forest soil.</title>
        <authorList>
            <person name="Gao Z.-H."/>
            <person name="Qiu L.-H."/>
        </authorList>
    </citation>
    <scope>NUCLEOTIDE SEQUENCE [LARGE SCALE GENOMIC DNA]</scope>
    <source>
        <strain evidence="12 13">DHOM06</strain>
    </source>
</reference>
<dbReference type="FunFam" id="3.90.950.10:FF:000001">
    <property type="entry name" value="dITP/XTP pyrophosphatase"/>
    <property type="match status" value="1"/>
</dbReference>
<dbReference type="OrthoDB" id="9807456at2"/>
<comment type="function">
    <text evidence="10">Pyrophosphatase that catalyzes the hydrolysis of nucleoside triphosphates to their monophosphate derivatives, with a high preference for the non-canonical purine nucleotides XTP (xanthosine triphosphate), dITP (deoxyinosine triphosphate) and ITP. Seems to function as a house-cleaning enzyme that removes non-canonical purine nucleotides from the nucleotide pool, thus preventing their incorporation into DNA/RNA and avoiding chromosomal lesions.</text>
</comment>
<dbReference type="RefSeq" id="WP_115536806.1">
    <property type="nucleotide sequence ID" value="NZ_QRGA01000018.1"/>
</dbReference>
<keyword evidence="6 10" id="KW-0460">Magnesium</keyword>
<dbReference type="PANTHER" id="PTHR11067">
    <property type="entry name" value="INOSINE TRIPHOSPHATE PYROPHOSPHATASE/HAM1 PROTEIN"/>
    <property type="match status" value="1"/>
</dbReference>
<dbReference type="GO" id="GO:0009117">
    <property type="term" value="P:nucleotide metabolic process"/>
    <property type="evidence" value="ECO:0007669"/>
    <property type="project" value="UniProtKB-KW"/>
</dbReference>
<dbReference type="PANTHER" id="PTHR11067:SF9">
    <property type="entry name" value="INOSINE TRIPHOSPHATE PYROPHOSPHATASE"/>
    <property type="match status" value="1"/>
</dbReference>
<evidence type="ECO:0000256" key="5">
    <source>
        <dbReference type="ARBA" id="ARBA00022801"/>
    </source>
</evidence>
<comment type="cofactor">
    <cofactor evidence="10">
        <name>Mg(2+)</name>
        <dbReference type="ChEBI" id="CHEBI:18420"/>
    </cofactor>
    <text evidence="10">Binds 1 Mg(2+) ion per subunit.</text>
</comment>
<dbReference type="Gene3D" id="3.90.950.10">
    <property type="match status" value="1"/>
</dbReference>
<comment type="subunit">
    <text evidence="2 10">Homodimer.</text>
</comment>
<gene>
    <name evidence="12" type="primary">rdgB</name>
    <name evidence="12" type="ORF">DWV00_27695</name>
</gene>
<dbReference type="GO" id="GO:0009146">
    <property type="term" value="P:purine nucleoside triphosphate catabolic process"/>
    <property type="evidence" value="ECO:0007669"/>
    <property type="project" value="UniProtKB-UniRule"/>
</dbReference>
<evidence type="ECO:0000256" key="3">
    <source>
        <dbReference type="ARBA" id="ARBA00022723"/>
    </source>
</evidence>